<evidence type="ECO:0000256" key="8">
    <source>
        <dbReference type="ARBA" id="ARBA00023077"/>
    </source>
</evidence>
<dbReference type="InterPro" id="IPR036942">
    <property type="entry name" value="Beta-barrel_TonB_sf"/>
</dbReference>
<dbReference type="InterPro" id="IPR012910">
    <property type="entry name" value="Plug_dom"/>
</dbReference>
<comment type="subcellular location">
    <subcellularLocation>
        <location evidence="1 11">Cell outer membrane</location>
        <topology evidence="1 11">Multi-pass membrane protein</topology>
    </subcellularLocation>
</comment>
<keyword evidence="8 12" id="KW-0798">TonB box</keyword>
<dbReference type="PROSITE" id="PS52016">
    <property type="entry name" value="TONB_DEPENDENT_REC_3"/>
    <property type="match status" value="1"/>
</dbReference>
<proteinExistence type="inferred from homology"/>
<dbReference type="InterPro" id="IPR039426">
    <property type="entry name" value="TonB-dep_rcpt-like"/>
</dbReference>
<feature type="chain" id="PRO_5030617419" evidence="13">
    <location>
        <begin position="23"/>
        <end position="755"/>
    </location>
</feature>
<organism evidence="16 17">
    <name type="scientific">Novosphingobium taihuense</name>
    <dbReference type="NCBI Taxonomy" id="260085"/>
    <lineage>
        <taxon>Bacteria</taxon>
        <taxon>Pseudomonadati</taxon>
        <taxon>Pseudomonadota</taxon>
        <taxon>Alphaproteobacteria</taxon>
        <taxon>Sphingomonadales</taxon>
        <taxon>Sphingomonadaceae</taxon>
        <taxon>Novosphingobium</taxon>
    </lineage>
</organism>
<protein>
    <submittedName>
        <fullName evidence="16">Iron complex outermembrane receptor protein</fullName>
    </submittedName>
</protein>
<dbReference type="Proteomes" id="UP000538566">
    <property type="component" value="Unassembled WGS sequence"/>
</dbReference>
<dbReference type="InterPro" id="IPR000531">
    <property type="entry name" value="Beta-barrel_TonB"/>
</dbReference>
<keyword evidence="10 11" id="KW-0998">Cell outer membrane</keyword>
<feature type="domain" description="TonB-dependent receptor-like beta-barrel" evidence="14">
    <location>
        <begin position="245"/>
        <end position="722"/>
    </location>
</feature>
<comment type="caution">
    <text evidence="16">The sequence shown here is derived from an EMBL/GenBank/DDBJ whole genome shotgun (WGS) entry which is preliminary data.</text>
</comment>
<sequence>MRHTLLAGSAILFALPSASALAQQAETAAQVAQEDSGSADSGDIIVTANRTESRLSKTPIAMTAISQDGLRDAGIVDARSLGQAVPNVRISTDRDNARVAIRGVTSTDTTEKGDPSAAFLLDGVYIARSADILGSFYDLERVEVLRGPQGTLYGRNTTAGVINVISAKPKAEFEASGDAYFGNYGQRGVTAMLNVPVGETLGIRGAVNYDRMDNVIRLANTSGGTLLPARDTFSTRLSFGGTLAEDFRFVVRGDYSNANGSMLNVLPLANAFGTSPKGVDQPYVEGLSNEQRLTFPFPLAGPDQRNYRFGGITGEFSYDFGPVELTYLGSYRETHRDDRRNYIVGSFASNPAVYRGRFNQQSHELRAAFGQGSPLHGQVGLYYFRERSNLSLILGNPEASSGGRVGAVGFGFVQGPTQSTSKGVFGTVTYDVTPELHVTGGIRYTKDEKSRNGLTVADYPTLAASPCGTLRCTLNTNIAAADWSKTTWKVGVDYDTPLGLVFASVSTGYKAGGFNDGCLAGTVGGTGCILTPSTLYYDPENLTAYEVGAKLKLAEGLRLNGSVFHYDYSGLQISQVVVTPVPGNRTSNAAKAKVDGVELEAIASPYAGGQFTVGVNYLNARFATFIPDVTFPTAANPLSFAGKHLDHAPKWTANLGYTHTFVLGNEAEVEFGVRSLINSSYYITNLGTLSQFRQPSFTKTDITLTYNAPEKRYYVQGFVKNIENELTISQAQGGRLANVQFEQPRTYGVRAGFKF</sequence>
<evidence type="ECO:0000256" key="4">
    <source>
        <dbReference type="ARBA" id="ARBA00022496"/>
    </source>
</evidence>
<evidence type="ECO:0000256" key="6">
    <source>
        <dbReference type="ARBA" id="ARBA00023004"/>
    </source>
</evidence>
<evidence type="ECO:0000256" key="11">
    <source>
        <dbReference type="PROSITE-ProRule" id="PRU01360"/>
    </source>
</evidence>
<feature type="signal peptide" evidence="13">
    <location>
        <begin position="1"/>
        <end position="22"/>
    </location>
</feature>
<dbReference type="EMBL" id="JACHOA010000002">
    <property type="protein sequence ID" value="MBB4612857.1"/>
    <property type="molecule type" value="Genomic_DNA"/>
</dbReference>
<evidence type="ECO:0000256" key="7">
    <source>
        <dbReference type="ARBA" id="ARBA00023065"/>
    </source>
</evidence>
<evidence type="ECO:0000256" key="13">
    <source>
        <dbReference type="SAM" id="SignalP"/>
    </source>
</evidence>
<keyword evidence="5 11" id="KW-0812">Transmembrane</keyword>
<dbReference type="PANTHER" id="PTHR32552">
    <property type="entry name" value="FERRICHROME IRON RECEPTOR-RELATED"/>
    <property type="match status" value="1"/>
</dbReference>
<dbReference type="Pfam" id="PF07715">
    <property type="entry name" value="Plug"/>
    <property type="match status" value="1"/>
</dbReference>
<evidence type="ECO:0000256" key="10">
    <source>
        <dbReference type="ARBA" id="ARBA00023237"/>
    </source>
</evidence>
<dbReference type="Pfam" id="PF00593">
    <property type="entry name" value="TonB_dep_Rec_b-barrel"/>
    <property type="match status" value="1"/>
</dbReference>
<keyword evidence="3 11" id="KW-1134">Transmembrane beta strand</keyword>
<name>A0A7W7ET36_9SPHN</name>
<keyword evidence="13" id="KW-0732">Signal</keyword>
<evidence type="ECO:0000259" key="14">
    <source>
        <dbReference type="Pfam" id="PF00593"/>
    </source>
</evidence>
<keyword evidence="7" id="KW-0406">Ion transport</keyword>
<dbReference type="PANTHER" id="PTHR32552:SF81">
    <property type="entry name" value="TONB-DEPENDENT OUTER MEMBRANE RECEPTOR"/>
    <property type="match status" value="1"/>
</dbReference>
<keyword evidence="6" id="KW-0408">Iron</keyword>
<keyword evidence="16" id="KW-0675">Receptor</keyword>
<evidence type="ECO:0000256" key="3">
    <source>
        <dbReference type="ARBA" id="ARBA00022452"/>
    </source>
</evidence>
<evidence type="ECO:0000256" key="9">
    <source>
        <dbReference type="ARBA" id="ARBA00023136"/>
    </source>
</evidence>
<keyword evidence="4" id="KW-0410">Iron transport</keyword>
<dbReference type="GO" id="GO:0009279">
    <property type="term" value="C:cell outer membrane"/>
    <property type="evidence" value="ECO:0007669"/>
    <property type="project" value="UniProtKB-SubCell"/>
</dbReference>
<evidence type="ECO:0000256" key="12">
    <source>
        <dbReference type="RuleBase" id="RU003357"/>
    </source>
</evidence>
<dbReference type="RefSeq" id="WP_258537061.1">
    <property type="nucleotide sequence ID" value="NZ_JACHOA010000002.1"/>
</dbReference>
<comment type="similarity">
    <text evidence="11 12">Belongs to the TonB-dependent receptor family.</text>
</comment>
<reference evidence="16 17" key="1">
    <citation type="submission" date="2020-08" db="EMBL/GenBank/DDBJ databases">
        <title>Genomic Encyclopedia of Type Strains, Phase IV (KMG-IV): sequencing the most valuable type-strain genomes for metagenomic binning, comparative biology and taxonomic classification.</title>
        <authorList>
            <person name="Goeker M."/>
        </authorList>
    </citation>
    <scope>NUCLEOTIDE SEQUENCE [LARGE SCALE GENOMIC DNA]</scope>
    <source>
        <strain evidence="16 17">DSM 17507</strain>
    </source>
</reference>
<feature type="domain" description="TonB-dependent receptor plug" evidence="15">
    <location>
        <begin position="55"/>
        <end position="161"/>
    </location>
</feature>
<accession>A0A7W7ET36</accession>
<dbReference type="GO" id="GO:0006826">
    <property type="term" value="P:iron ion transport"/>
    <property type="evidence" value="ECO:0007669"/>
    <property type="project" value="UniProtKB-KW"/>
</dbReference>
<evidence type="ECO:0000256" key="2">
    <source>
        <dbReference type="ARBA" id="ARBA00022448"/>
    </source>
</evidence>
<dbReference type="SUPFAM" id="SSF56935">
    <property type="entry name" value="Porins"/>
    <property type="match status" value="1"/>
</dbReference>
<evidence type="ECO:0000259" key="15">
    <source>
        <dbReference type="Pfam" id="PF07715"/>
    </source>
</evidence>
<gene>
    <name evidence="16" type="ORF">GGR37_001116</name>
</gene>
<dbReference type="Gene3D" id="2.40.170.20">
    <property type="entry name" value="TonB-dependent receptor, beta-barrel domain"/>
    <property type="match status" value="1"/>
</dbReference>
<evidence type="ECO:0000313" key="17">
    <source>
        <dbReference type="Proteomes" id="UP000538566"/>
    </source>
</evidence>
<keyword evidence="2 11" id="KW-0813">Transport</keyword>
<evidence type="ECO:0000256" key="1">
    <source>
        <dbReference type="ARBA" id="ARBA00004571"/>
    </source>
</evidence>
<dbReference type="AlphaFoldDB" id="A0A7W7ET36"/>
<keyword evidence="9 11" id="KW-0472">Membrane</keyword>
<keyword evidence="17" id="KW-1185">Reference proteome</keyword>
<evidence type="ECO:0000313" key="16">
    <source>
        <dbReference type="EMBL" id="MBB4612857.1"/>
    </source>
</evidence>
<evidence type="ECO:0000256" key="5">
    <source>
        <dbReference type="ARBA" id="ARBA00022692"/>
    </source>
</evidence>